<feature type="transmembrane region" description="Helical" evidence="9">
    <location>
        <begin position="214"/>
        <end position="235"/>
    </location>
</feature>
<dbReference type="GO" id="GO:0012505">
    <property type="term" value="C:endomembrane system"/>
    <property type="evidence" value="ECO:0007669"/>
    <property type="project" value="UniProtKB-ARBA"/>
</dbReference>
<organism evidence="11 12">
    <name type="scientific">Chlorella vulgaris</name>
    <name type="common">Green alga</name>
    <dbReference type="NCBI Taxonomy" id="3077"/>
    <lineage>
        <taxon>Eukaryota</taxon>
        <taxon>Viridiplantae</taxon>
        <taxon>Chlorophyta</taxon>
        <taxon>core chlorophytes</taxon>
        <taxon>Trebouxiophyceae</taxon>
        <taxon>Chlorellales</taxon>
        <taxon>Chlorellaceae</taxon>
        <taxon>Chlorella clade</taxon>
        <taxon>Chlorella</taxon>
    </lineage>
</organism>
<evidence type="ECO:0000256" key="1">
    <source>
        <dbReference type="ARBA" id="ARBA00004167"/>
    </source>
</evidence>
<dbReference type="EMBL" id="SIDB01000009">
    <property type="protein sequence ID" value="KAI3428835.1"/>
    <property type="molecule type" value="Genomic_DNA"/>
</dbReference>
<dbReference type="SUPFAM" id="SSF58038">
    <property type="entry name" value="SNARE fusion complex"/>
    <property type="match status" value="1"/>
</dbReference>
<gene>
    <name evidence="11" type="ORF">D9Q98_007652</name>
</gene>
<evidence type="ECO:0000256" key="3">
    <source>
        <dbReference type="ARBA" id="ARBA00022692"/>
    </source>
</evidence>
<evidence type="ECO:0000256" key="2">
    <source>
        <dbReference type="ARBA" id="ARBA00022448"/>
    </source>
</evidence>
<dbReference type="PROSITE" id="PS50192">
    <property type="entry name" value="T_SNARE"/>
    <property type="match status" value="1"/>
</dbReference>
<feature type="region of interest" description="Disordered" evidence="8">
    <location>
        <begin position="97"/>
        <end position="126"/>
    </location>
</feature>
<dbReference type="CDD" id="cd15841">
    <property type="entry name" value="SNARE_Qc"/>
    <property type="match status" value="1"/>
</dbReference>
<dbReference type="AlphaFoldDB" id="A0A9D4YW31"/>
<evidence type="ECO:0000313" key="11">
    <source>
        <dbReference type="EMBL" id="KAI3428835.1"/>
    </source>
</evidence>
<keyword evidence="2" id="KW-0813">Transport</keyword>
<keyword evidence="3 9" id="KW-0812">Transmembrane</keyword>
<evidence type="ECO:0000256" key="8">
    <source>
        <dbReference type="SAM" id="MobiDB-lite"/>
    </source>
</evidence>
<evidence type="ECO:0000313" key="12">
    <source>
        <dbReference type="Proteomes" id="UP001055712"/>
    </source>
</evidence>
<dbReference type="GO" id="GO:0016020">
    <property type="term" value="C:membrane"/>
    <property type="evidence" value="ECO:0007669"/>
    <property type="project" value="UniProtKB-SubCell"/>
</dbReference>
<dbReference type="Pfam" id="PF05739">
    <property type="entry name" value="SNARE"/>
    <property type="match status" value="1"/>
</dbReference>
<accession>A0A9D4YW31</accession>
<evidence type="ECO:0000256" key="7">
    <source>
        <dbReference type="SAM" id="Coils"/>
    </source>
</evidence>
<evidence type="ECO:0000256" key="4">
    <source>
        <dbReference type="ARBA" id="ARBA00022927"/>
    </source>
</evidence>
<dbReference type="PANTHER" id="PTHR12791">
    <property type="entry name" value="GOLGI SNARE BET1-RELATED"/>
    <property type="match status" value="1"/>
</dbReference>
<keyword evidence="4" id="KW-0653">Protein transport</keyword>
<dbReference type="GO" id="GO:0005737">
    <property type="term" value="C:cytoplasm"/>
    <property type="evidence" value="ECO:0007669"/>
    <property type="project" value="UniProtKB-ARBA"/>
</dbReference>
<feature type="domain" description="T-SNARE coiled-coil homology" evidence="10">
    <location>
        <begin position="141"/>
        <end position="203"/>
    </location>
</feature>
<evidence type="ECO:0000259" key="10">
    <source>
        <dbReference type="PROSITE" id="PS50192"/>
    </source>
</evidence>
<reference evidence="11" key="1">
    <citation type="journal article" date="2019" name="Plant J.">
        <title>Chlorella vulgaris genome assembly and annotation reveals the molecular basis for metabolic acclimation to high light conditions.</title>
        <authorList>
            <person name="Cecchin M."/>
            <person name="Marcolungo L."/>
            <person name="Rossato M."/>
            <person name="Girolomoni L."/>
            <person name="Cosentino E."/>
            <person name="Cuine S."/>
            <person name="Li-Beisson Y."/>
            <person name="Delledonne M."/>
            <person name="Ballottari M."/>
        </authorList>
    </citation>
    <scope>NUCLEOTIDE SEQUENCE</scope>
    <source>
        <strain evidence="11">211/11P</strain>
    </source>
</reference>
<comment type="caution">
    <text evidence="11">The sequence shown here is derived from an EMBL/GenBank/DDBJ whole genome shotgun (WGS) entry which is preliminary data.</text>
</comment>
<dbReference type="Proteomes" id="UP001055712">
    <property type="component" value="Unassembled WGS sequence"/>
</dbReference>
<sequence>MEDQWLSDHEAAKETAADTLQLIQERNLKHPEGGPEASRITATCRRKLGTLGSLLDALRSSLESPQHAGLTENEKNRRRDLVSTLRTKRDQMLAQLKREQPRAARDQLLGGSAAGGAGAGGGRETDTTAELGSQALLQLQNTTMQRQDQDLESLERTVVGTKHIALQINEEVDLHTRLLDNLDEEVDGTRSRMAAAQRRLKLVMRRGGACKTQLLCFLVSVVLVVVCVIGFKIAIHL</sequence>
<evidence type="ECO:0000256" key="6">
    <source>
        <dbReference type="ARBA" id="ARBA00023136"/>
    </source>
</evidence>
<keyword evidence="6 9" id="KW-0472">Membrane</keyword>
<protein>
    <recommendedName>
        <fullName evidence="10">t-SNARE coiled-coil homology domain-containing protein</fullName>
    </recommendedName>
</protein>
<evidence type="ECO:0000256" key="5">
    <source>
        <dbReference type="ARBA" id="ARBA00022989"/>
    </source>
</evidence>
<evidence type="ECO:0000256" key="9">
    <source>
        <dbReference type="SAM" id="Phobius"/>
    </source>
</evidence>
<keyword evidence="5 9" id="KW-1133">Transmembrane helix</keyword>
<feature type="coiled-coil region" evidence="7">
    <location>
        <begin position="137"/>
        <end position="199"/>
    </location>
</feature>
<dbReference type="Gene3D" id="1.20.5.110">
    <property type="match status" value="1"/>
</dbReference>
<feature type="compositionally biased region" description="Gly residues" evidence="8">
    <location>
        <begin position="112"/>
        <end position="122"/>
    </location>
</feature>
<dbReference type="InterPro" id="IPR000727">
    <property type="entry name" value="T_SNARE_dom"/>
</dbReference>
<proteinExistence type="predicted"/>
<keyword evidence="7" id="KW-0175">Coiled coil</keyword>
<dbReference type="SMART" id="SM00397">
    <property type="entry name" value="t_SNARE"/>
    <property type="match status" value="1"/>
</dbReference>
<keyword evidence="12" id="KW-1185">Reference proteome</keyword>
<comment type="subcellular location">
    <subcellularLocation>
        <location evidence="1">Membrane</location>
        <topology evidence="1">Single-pass membrane protein</topology>
    </subcellularLocation>
</comment>
<dbReference type="GO" id="GO:0015031">
    <property type="term" value="P:protein transport"/>
    <property type="evidence" value="ECO:0007669"/>
    <property type="project" value="UniProtKB-KW"/>
</dbReference>
<reference evidence="11" key="2">
    <citation type="submission" date="2020-11" db="EMBL/GenBank/DDBJ databases">
        <authorList>
            <person name="Cecchin M."/>
            <person name="Marcolungo L."/>
            <person name="Rossato M."/>
            <person name="Girolomoni L."/>
            <person name="Cosentino E."/>
            <person name="Cuine S."/>
            <person name="Li-Beisson Y."/>
            <person name="Delledonne M."/>
            <person name="Ballottari M."/>
        </authorList>
    </citation>
    <scope>NUCLEOTIDE SEQUENCE</scope>
    <source>
        <strain evidence="11">211/11P</strain>
        <tissue evidence="11">Whole cell</tissue>
    </source>
</reference>
<name>A0A9D4YW31_CHLVU</name>
<dbReference type="OrthoDB" id="428895at2759"/>